<evidence type="ECO:0000256" key="1">
    <source>
        <dbReference type="SAM" id="MobiDB-lite"/>
    </source>
</evidence>
<feature type="region of interest" description="Disordered" evidence="1">
    <location>
        <begin position="130"/>
        <end position="167"/>
    </location>
</feature>
<evidence type="ECO:0000313" key="2">
    <source>
        <dbReference type="EMBL" id="OCH86523.1"/>
    </source>
</evidence>
<dbReference type="AlphaFoldDB" id="A0A8E2AKZ5"/>
<reference evidence="2 3" key="1">
    <citation type="submission" date="2016-07" db="EMBL/GenBank/DDBJ databases">
        <title>Draft genome of the white-rot fungus Obba rivulosa 3A-2.</title>
        <authorList>
            <consortium name="DOE Joint Genome Institute"/>
            <person name="Miettinen O."/>
            <person name="Riley R."/>
            <person name="Acob R."/>
            <person name="Barry K."/>
            <person name="Cullen D."/>
            <person name="De Vries R."/>
            <person name="Hainaut M."/>
            <person name="Hatakka A."/>
            <person name="Henrissat B."/>
            <person name="Hilden K."/>
            <person name="Kuo R."/>
            <person name="Labutti K."/>
            <person name="Lipzen A."/>
            <person name="Makela M.R."/>
            <person name="Sandor L."/>
            <person name="Spatafora J.W."/>
            <person name="Grigoriev I.V."/>
            <person name="Hibbett D.S."/>
        </authorList>
    </citation>
    <scope>NUCLEOTIDE SEQUENCE [LARGE SCALE GENOMIC DNA]</scope>
    <source>
        <strain evidence="2 3">3A-2</strain>
    </source>
</reference>
<keyword evidence="3" id="KW-1185">Reference proteome</keyword>
<accession>A0A8E2AKZ5</accession>
<organism evidence="2 3">
    <name type="scientific">Obba rivulosa</name>
    <dbReference type="NCBI Taxonomy" id="1052685"/>
    <lineage>
        <taxon>Eukaryota</taxon>
        <taxon>Fungi</taxon>
        <taxon>Dikarya</taxon>
        <taxon>Basidiomycota</taxon>
        <taxon>Agaricomycotina</taxon>
        <taxon>Agaricomycetes</taxon>
        <taxon>Polyporales</taxon>
        <taxon>Gelatoporiaceae</taxon>
        <taxon>Obba</taxon>
    </lineage>
</organism>
<dbReference type="EMBL" id="KV722524">
    <property type="protein sequence ID" value="OCH86523.1"/>
    <property type="molecule type" value="Genomic_DNA"/>
</dbReference>
<gene>
    <name evidence="2" type="ORF">OBBRIDRAFT_838105</name>
</gene>
<proteinExistence type="predicted"/>
<name>A0A8E2AKZ5_9APHY</name>
<dbReference type="OrthoDB" id="7464992at2759"/>
<protein>
    <submittedName>
        <fullName evidence="2">Uncharacterized protein</fullName>
    </submittedName>
</protein>
<dbReference type="Proteomes" id="UP000250043">
    <property type="component" value="Unassembled WGS sequence"/>
</dbReference>
<sequence length="190" mass="20368">MIIPSQLADANRQQLRAAFHDKILPLHHPVVWHVRRIVAQILEANRVGILDDDACLHRTLMPDDAGCPRTTSLLATHGLGTSFVGVLNTAIAADGRGHELTLLGSLCGGDGHRLEDDELDRCQLPECPAPLQTASSTVSPTPDGRNDELSNPNLCEGGDGPLHEDDRSSVHMQLPAYLAMLLAVIDGVAD</sequence>
<evidence type="ECO:0000313" key="3">
    <source>
        <dbReference type="Proteomes" id="UP000250043"/>
    </source>
</evidence>